<gene>
    <name evidence="2" type="ORF">S7S_02390</name>
</gene>
<reference evidence="2 3" key="1">
    <citation type="journal article" date="2012" name="J. Bacteriol.">
        <title>Genome sequence of an alkane-degrading bacterium, Alcanivorax pacificus type strain W11-5, isolated from deep sea sediment.</title>
        <authorList>
            <person name="Lai Q."/>
            <person name="Shao Z."/>
        </authorList>
    </citation>
    <scope>NUCLEOTIDE SEQUENCE [LARGE SCALE GENOMIC DNA]</scope>
    <source>
        <strain evidence="2 3">W11-5</strain>
    </source>
</reference>
<protein>
    <recommendedName>
        <fullName evidence="4">Cold-shock DNA-binding domain-containing protein</fullName>
    </recommendedName>
</protein>
<feature type="transmembrane region" description="Helical" evidence="1">
    <location>
        <begin position="111"/>
        <end position="128"/>
    </location>
</feature>
<evidence type="ECO:0008006" key="4">
    <source>
        <dbReference type="Google" id="ProtNLM"/>
    </source>
</evidence>
<feature type="transmembrane region" description="Helical" evidence="1">
    <location>
        <begin position="12"/>
        <end position="32"/>
    </location>
</feature>
<name>A0A0B4XJN7_9GAMM</name>
<accession>A0A0B4XJN7</accession>
<dbReference type="HOGENOM" id="CLU_091970_1_3_6"/>
<keyword evidence="1" id="KW-0812">Transmembrane</keyword>
<feature type="transmembrane region" description="Helical" evidence="1">
    <location>
        <begin position="44"/>
        <end position="62"/>
    </location>
</feature>
<dbReference type="EMBL" id="CP004387">
    <property type="protein sequence ID" value="AJD46900.1"/>
    <property type="molecule type" value="Genomic_DNA"/>
</dbReference>
<dbReference type="InterPro" id="IPR010718">
    <property type="entry name" value="DUF1294"/>
</dbReference>
<dbReference type="Pfam" id="PF06961">
    <property type="entry name" value="DUF1294"/>
    <property type="match status" value="1"/>
</dbReference>
<evidence type="ECO:0000256" key="1">
    <source>
        <dbReference type="SAM" id="Phobius"/>
    </source>
</evidence>
<dbReference type="Proteomes" id="UP000006764">
    <property type="component" value="Chromosome"/>
</dbReference>
<sequence length="142" mass="15760">MNQTRREPPLWPAVTSVTLLSLLVLAALGSAWTLHFSPRLDRGLLIAMLYGASSLLCFLLYARDKHAARQGGWRTPEKHLQLLALLGGWPGALLAQKLLRHKSRKASFQRLFWGMVALNLLGALLLLFPEGRAVVVSLLRSL</sequence>
<dbReference type="STRING" id="391936.S7S_02390"/>
<proteinExistence type="predicted"/>
<dbReference type="AlphaFoldDB" id="A0A0B4XJN7"/>
<dbReference type="KEGG" id="apac:S7S_02390"/>
<organism evidence="2 3">
    <name type="scientific">Isoalcanivorax pacificus W11-5</name>
    <dbReference type="NCBI Taxonomy" id="391936"/>
    <lineage>
        <taxon>Bacteria</taxon>
        <taxon>Pseudomonadati</taxon>
        <taxon>Pseudomonadota</taxon>
        <taxon>Gammaproteobacteria</taxon>
        <taxon>Oceanospirillales</taxon>
        <taxon>Alcanivoracaceae</taxon>
        <taxon>Isoalcanivorax</taxon>
    </lineage>
</organism>
<evidence type="ECO:0000313" key="3">
    <source>
        <dbReference type="Proteomes" id="UP000006764"/>
    </source>
</evidence>
<keyword evidence="3" id="KW-1185">Reference proteome</keyword>
<dbReference type="RefSeq" id="WP_008739322.1">
    <property type="nucleotide sequence ID" value="NZ_CP004387.1"/>
</dbReference>
<evidence type="ECO:0000313" key="2">
    <source>
        <dbReference type="EMBL" id="AJD46900.1"/>
    </source>
</evidence>
<keyword evidence="1" id="KW-1133">Transmembrane helix</keyword>
<keyword evidence="1" id="KW-0472">Membrane</keyword>